<dbReference type="EC" id="5.2.1.1" evidence="1"/>
<dbReference type="EMBL" id="JACHNU010000001">
    <property type="protein sequence ID" value="MBB4660578.1"/>
    <property type="molecule type" value="Genomic_DNA"/>
</dbReference>
<dbReference type="Proteomes" id="UP000585272">
    <property type="component" value="Unassembled WGS sequence"/>
</dbReference>
<name>A0A840I8Z2_9ACTN</name>
<evidence type="ECO:0000313" key="2">
    <source>
        <dbReference type="Proteomes" id="UP000585272"/>
    </source>
</evidence>
<dbReference type="GO" id="GO:0050076">
    <property type="term" value="F:maleate isomerase activity"/>
    <property type="evidence" value="ECO:0007669"/>
    <property type="project" value="UniProtKB-EC"/>
</dbReference>
<dbReference type="Pfam" id="PF17645">
    <property type="entry name" value="Amdase"/>
    <property type="match status" value="1"/>
</dbReference>
<proteinExistence type="predicted"/>
<comment type="caution">
    <text evidence="1">The sequence shown here is derived from an EMBL/GenBank/DDBJ whole genome shotgun (WGS) entry which is preliminary data.</text>
</comment>
<dbReference type="RefSeq" id="WP_183338024.1">
    <property type="nucleotide sequence ID" value="NZ_JACHNU010000001.1"/>
</dbReference>
<dbReference type="InterPro" id="IPR053714">
    <property type="entry name" value="Iso_Racemase_Enz_sf"/>
</dbReference>
<sequence length="257" mass="26970">MSRGAAEALPFEVDDSLLDRTALGLVVLANEQTTERELQLIAAATGAVDVYTARTPGAVIATPERLAALEREIEQTASWISIGPELRCVALACTAGAMVIGEERMSTLLAGAHPRAATTNPLTAAIAGLRALGAARVALITPYREPVHGAMRDHLEQNGIAVAAHGSFQHEDYDEVSRISVASLRAAAERLLDAGPVDAVFLSCTSLRAVDAIESLEQALGTPVVSSNQALAWHALRLAGRDEAVPGFGRLLRTALP</sequence>
<dbReference type="Gene3D" id="3.40.50.12500">
    <property type="match status" value="1"/>
</dbReference>
<keyword evidence="1" id="KW-0413">Isomerase</keyword>
<evidence type="ECO:0000313" key="1">
    <source>
        <dbReference type="EMBL" id="MBB4660578.1"/>
    </source>
</evidence>
<keyword evidence="2" id="KW-1185">Reference proteome</keyword>
<dbReference type="AlphaFoldDB" id="A0A840I8Z2"/>
<accession>A0A840I8Z2</accession>
<reference evidence="1 2" key="1">
    <citation type="submission" date="2020-08" db="EMBL/GenBank/DDBJ databases">
        <title>Genomic Encyclopedia of Archaeal and Bacterial Type Strains, Phase II (KMG-II): from individual species to whole genera.</title>
        <authorList>
            <person name="Goeker M."/>
        </authorList>
    </citation>
    <scope>NUCLEOTIDE SEQUENCE [LARGE SCALE GENOMIC DNA]</scope>
    <source>
        <strain evidence="1 2">DSM 23288</strain>
    </source>
</reference>
<dbReference type="PIRSF" id="PIRSF015736">
    <property type="entry name" value="MI"/>
    <property type="match status" value="1"/>
</dbReference>
<dbReference type="PANTHER" id="PTHR40267:SF1">
    <property type="entry name" value="BLR3294 PROTEIN"/>
    <property type="match status" value="1"/>
</dbReference>
<organism evidence="1 2">
    <name type="scientific">Conexibacter arvalis</name>
    <dbReference type="NCBI Taxonomy" id="912552"/>
    <lineage>
        <taxon>Bacteria</taxon>
        <taxon>Bacillati</taxon>
        <taxon>Actinomycetota</taxon>
        <taxon>Thermoleophilia</taxon>
        <taxon>Solirubrobacterales</taxon>
        <taxon>Conexibacteraceae</taxon>
        <taxon>Conexibacter</taxon>
    </lineage>
</organism>
<dbReference type="PANTHER" id="PTHR40267">
    <property type="entry name" value="BLR3294 PROTEIN"/>
    <property type="match status" value="1"/>
</dbReference>
<dbReference type="InterPro" id="IPR026286">
    <property type="entry name" value="MaiA/AMDase"/>
</dbReference>
<protein>
    <submittedName>
        <fullName evidence="1">Maleate isomerase</fullName>
        <ecNumber evidence="1">5.2.1.1</ecNumber>
    </submittedName>
</protein>
<gene>
    <name evidence="1" type="ORF">BDZ31_000151</name>
</gene>